<keyword evidence="4" id="KW-1185">Reference proteome</keyword>
<dbReference type="Proteomes" id="UP000470246">
    <property type="component" value="Unassembled WGS sequence"/>
</dbReference>
<dbReference type="SUPFAM" id="SSF159245">
    <property type="entry name" value="AttH-like"/>
    <property type="match status" value="1"/>
</dbReference>
<dbReference type="InterPro" id="IPR055493">
    <property type="entry name" value="DUF7065"/>
</dbReference>
<evidence type="ECO:0000259" key="2">
    <source>
        <dbReference type="Pfam" id="PF23213"/>
    </source>
</evidence>
<proteinExistence type="predicted"/>
<name>A0A7K3VW32_9ACTN</name>
<gene>
    <name evidence="3" type="ORF">GCU56_03035</name>
</gene>
<feature type="domain" description="DUF7065" evidence="2">
    <location>
        <begin position="149"/>
        <end position="191"/>
    </location>
</feature>
<evidence type="ECO:0000259" key="1">
    <source>
        <dbReference type="Pfam" id="PF23212"/>
    </source>
</evidence>
<dbReference type="Pfam" id="PF23213">
    <property type="entry name" value="DUF7065"/>
    <property type="match status" value="1"/>
</dbReference>
<evidence type="ECO:0000313" key="3">
    <source>
        <dbReference type="EMBL" id="NEK56846.1"/>
    </source>
</evidence>
<reference evidence="3 4" key="1">
    <citation type="submission" date="2020-02" db="EMBL/GenBank/DDBJ databases">
        <title>Geodermatophilus sabuli CPCC 205279 I12A-02694.</title>
        <authorList>
            <person name="Jiang Z."/>
        </authorList>
    </citation>
    <scope>NUCLEOTIDE SEQUENCE [LARGE SCALE GENOMIC DNA]</scope>
    <source>
        <strain evidence="3 4">I12A-02694</strain>
    </source>
</reference>
<comment type="caution">
    <text evidence="3">The sequence shown here is derived from an EMBL/GenBank/DDBJ whole genome shotgun (WGS) entry which is preliminary data.</text>
</comment>
<dbReference type="InterPro" id="IPR055492">
    <property type="entry name" value="DUF7064"/>
</dbReference>
<evidence type="ECO:0000313" key="4">
    <source>
        <dbReference type="Proteomes" id="UP000470246"/>
    </source>
</evidence>
<organism evidence="3 4">
    <name type="scientific">Geodermatophilus sabuli</name>
    <dbReference type="NCBI Taxonomy" id="1564158"/>
    <lineage>
        <taxon>Bacteria</taxon>
        <taxon>Bacillati</taxon>
        <taxon>Actinomycetota</taxon>
        <taxon>Actinomycetes</taxon>
        <taxon>Geodermatophilales</taxon>
        <taxon>Geodermatophilaceae</taxon>
        <taxon>Geodermatophilus</taxon>
    </lineage>
</organism>
<dbReference type="AlphaFoldDB" id="A0A7K3VW32"/>
<feature type="domain" description="DUF7064" evidence="1">
    <location>
        <begin position="195"/>
        <end position="312"/>
    </location>
</feature>
<dbReference type="EMBL" id="JAAGWF010000004">
    <property type="protein sequence ID" value="NEK56846.1"/>
    <property type="molecule type" value="Genomic_DNA"/>
</dbReference>
<dbReference type="RefSeq" id="WP_163480045.1">
    <property type="nucleotide sequence ID" value="NZ_JAAGWF010000004.1"/>
</dbReference>
<accession>A0A7K3VW32</accession>
<dbReference type="Pfam" id="PF23212">
    <property type="entry name" value="DUF7064"/>
    <property type="match status" value="1"/>
</dbReference>
<protein>
    <submittedName>
        <fullName evidence="3">Uncharacterized protein</fullName>
    </submittedName>
</protein>
<sequence length="338" mass="37357">MTLDVFTDDDTEFHTPDSADHEWAETNSFAITIPEERVMAFFYVLVRRGLGVMLNDVSVFGGLAGSRAELLYLDSRQHLPAAQSLARFSSASGLSITAKSIRDYSIDYVGLDGVEAHLDFAGLMEPFDTADPDHSPMVKAHDWSADKAPAHRAMYANHFDLTGRITGTLTIGGRELEVDCVETMDHSWGPRPEMEMRSGSWMHAHFGPDFAVHWITSLKLDAPADTASRLRHGYVMENGQVYGLTDLRLEVNRAEGFPMSIDAVATDVRGTTTVLHGSAVAGGPWSPYTSTVLTAAMMRWTMLDGRIGWGVVQENIAYRQLNKLHARRWTDPLKVGAL</sequence>